<feature type="region of interest" description="Disordered" evidence="4">
    <location>
        <begin position="427"/>
        <end position="448"/>
    </location>
</feature>
<evidence type="ECO:0000256" key="4">
    <source>
        <dbReference type="SAM" id="MobiDB-lite"/>
    </source>
</evidence>
<evidence type="ECO:0000256" key="3">
    <source>
        <dbReference type="ARBA" id="ARBA00022679"/>
    </source>
</evidence>
<dbReference type="GeneID" id="85316071"/>
<evidence type="ECO:0000259" key="6">
    <source>
        <dbReference type="Pfam" id="PF01755"/>
    </source>
</evidence>
<keyword evidence="5" id="KW-0472">Membrane</keyword>
<keyword evidence="2" id="KW-0328">Glycosyltransferase</keyword>
<dbReference type="CDD" id="cd06532">
    <property type="entry name" value="Glyco_transf_25"/>
    <property type="match status" value="1"/>
</dbReference>
<dbReference type="PANTHER" id="PTHR10730:SF53">
    <property type="entry name" value="GLYCOSYLTRANSFERASE 25 FAMILY MEMBER"/>
    <property type="match status" value="1"/>
</dbReference>
<dbReference type="PANTHER" id="PTHR10730">
    <property type="entry name" value="PROCOLLAGEN-LYSINE,2-OXOGLUTARATE 5-DIOXYGENASE/GLYCOSYLTRANSFERASE 25 FAMILY MEMBER"/>
    <property type="match status" value="1"/>
</dbReference>
<evidence type="ECO:0000256" key="2">
    <source>
        <dbReference type="ARBA" id="ARBA00022676"/>
    </source>
</evidence>
<dbReference type="Pfam" id="PF01755">
    <property type="entry name" value="Glyco_transf_25"/>
    <property type="match status" value="1"/>
</dbReference>
<proteinExistence type="inferred from homology"/>
<keyword evidence="3" id="KW-0808">Transferase</keyword>
<dbReference type="Proteomes" id="UP001244011">
    <property type="component" value="Unassembled WGS sequence"/>
</dbReference>
<feature type="transmembrane region" description="Helical" evidence="5">
    <location>
        <begin position="16"/>
        <end position="33"/>
    </location>
</feature>
<reference evidence="7" key="1">
    <citation type="submission" date="2023-06" db="EMBL/GenBank/DDBJ databases">
        <title>Genome-scale phylogeny and comparative genomics of the fungal order Sordariales.</title>
        <authorList>
            <consortium name="Lawrence Berkeley National Laboratory"/>
            <person name="Hensen N."/>
            <person name="Bonometti L."/>
            <person name="Westerberg I."/>
            <person name="Brannstrom I.O."/>
            <person name="Guillou S."/>
            <person name="Cros-Aarteil S."/>
            <person name="Calhoun S."/>
            <person name="Haridas S."/>
            <person name="Kuo A."/>
            <person name="Mondo S."/>
            <person name="Pangilinan J."/>
            <person name="Riley R."/>
            <person name="Labutti K."/>
            <person name="Andreopoulos B."/>
            <person name="Lipzen A."/>
            <person name="Chen C."/>
            <person name="Yanf M."/>
            <person name="Daum C."/>
            <person name="Ng V."/>
            <person name="Clum A."/>
            <person name="Steindorff A."/>
            <person name="Ohm R."/>
            <person name="Martin F."/>
            <person name="Silar P."/>
            <person name="Natvig D."/>
            <person name="Lalanne C."/>
            <person name="Gautier V."/>
            <person name="Ament-Velasquez S.L."/>
            <person name="Kruys A."/>
            <person name="Hutchinson M.I."/>
            <person name="Powell A.J."/>
            <person name="Barry K."/>
            <person name="Miller A.N."/>
            <person name="Grigoriev I.V."/>
            <person name="Debuchy R."/>
            <person name="Gladieux P."/>
            <person name="Thoren M.H."/>
            <person name="Johannesson H."/>
        </authorList>
    </citation>
    <scope>NUCLEOTIDE SEQUENCE</scope>
    <source>
        <strain evidence="7">8032-3</strain>
    </source>
</reference>
<dbReference type="EMBL" id="MU839032">
    <property type="protein sequence ID" value="KAK1762927.1"/>
    <property type="molecule type" value="Genomic_DNA"/>
</dbReference>
<keyword evidence="5" id="KW-1133">Transmembrane helix</keyword>
<dbReference type="RefSeq" id="XP_060279140.1">
    <property type="nucleotide sequence ID" value="XM_060432884.1"/>
</dbReference>
<protein>
    <submittedName>
        <fullName evidence="7">Family 25 putative glycosyltransferase</fullName>
    </submittedName>
</protein>
<evidence type="ECO:0000256" key="1">
    <source>
        <dbReference type="ARBA" id="ARBA00006721"/>
    </source>
</evidence>
<comment type="caution">
    <text evidence="7">The sequence shown here is derived from an EMBL/GenBank/DDBJ whole genome shotgun (WGS) entry which is preliminary data.</text>
</comment>
<keyword evidence="5" id="KW-0812">Transmembrane</keyword>
<comment type="similarity">
    <text evidence="1">Belongs to the glycosyltransferase 25 family.</text>
</comment>
<evidence type="ECO:0000256" key="5">
    <source>
        <dbReference type="SAM" id="Phobius"/>
    </source>
</evidence>
<organism evidence="7 8">
    <name type="scientific">Phialemonium atrogriseum</name>
    <dbReference type="NCBI Taxonomy" id="1093897"/>
    <lineage>
        <taxon>Eukaryota</taxon>
        <taxon>Fungi</taxon>
        <taxon>Dikarya</taxon>
        <taxon>Ascomycota</taxon>
        <taxon>Pezizomycotina</taxon>
        <taxon>Sordariomycetes</taxon>
        <taxon>Sordariomycetidae</taxon>
        <taxon>Cephalothecales</taxon>
        <taxon>Cephalothecaceae</taxon>
        <taxon>Phialemonium</taxon>
    </lineage>
</organism>
<gene>
    <name evidence="7" type="ORF">QBC33DRAFT_623327</name>
</gene>
<dbReference type="InterPro" id="IPR050757">
    <property type="entry name" value="Collagen_mod_GT25"/>
</dbReference>
<dbReference type="InterPro" id="IPR002654">
    <property type="entry name" value="Glyco_trans_25"/>
</dbReference>
<feature type="domain" description="Glycosyl transferase family 25" evidence="6">
    <location>
        <begin position="62"/>
        <end position="161"/>
    </location>
</feature>
<feature type="compositionally biased region" description="Basic and acidic residues" evidence="4">
    <location>
        <begin position="428"/>
        <end position="448"/>
    </location>
</feature>
<feature type="region of interest" description="Disordered" evidence="4">
    <location>
        <begin position="233"/>
        <end position="262"/>
    </location>
</feature>
<name>A0AAJ0FD80_9PEZI</name>
<dbReference type="GO" id="GO:0016740">
    <property type="term" value="F:transferase activity"/>
    <property type="evidence" value="ECO:0007669"/>
    <property type="project" value="UniProtKB-KW"/>
</dbReference>
<dbReference type="AlphaFoldDB" id="A0AAJ0FD80"/>
<evidence type="ECO:0000313" key="7">
    <source>
        <dbReference type="EMBL" id="KAK1762927.1"/>
    </source>
</evidence>
<accession>A0AAJ0FD80</accession>
<sequence>MLYRNRRVVLYRNRRIVIVLCLFATGIWLFNLIKQRDASTSEKPTWRRDDPAYILNETLGFQKVYVINLPSRSDRRDTMALAGALTGVKFDWIDGVYGDDVPDTVLPADSLDKRLSKGNKGSWRAHMNALRTIIELNLTSALILEDDADWDIRLKTQLQAFAVASRGFLQPLQSDPSNSLSSLSLSAGVHRTADDDDDVVLLPDLPPTTAPTTSAYGDDWDVLWLGHCGSDFPTTTSSSPSSSQNRDPPLSKLASTTPGRLPRLRVAIPDDETVPGRAHMRPHPFALPDALGALHAAHTRVVHAATGTVCTQAYAVSARGARRLLWLFGSGTLTVGWDLALRDWCDGFYRGAEAGDGDEEAGVPACLTVQPPLFNQHYGKGGKSDITAPGGGYLNSRKEMTPYVRLSVRMNMGRLVRGDGVEMLVDQWPDRDGGSSYEHSKQYETMTR</sequence>
<evidence type="ECO:0000313" key="8">
    <source>
        <dbReference type="Proteomes" id="UP001244011"/>
    </source>
</evidence>
<keyword evidence="8" id="KW-1185">Reference proteome</keyword>
<feature type="compositionally biased region" description="Low complexity" evidence="4">
    <location>
        <begin position="233"/>
        <end position="243"/>
    </location>
</feature>